<keyword evidence="13" id="KW-1185">Reference proteome</keyword>
<evidence type="ECO:0000256" key="9">
    <source>
        <dbReference type="SAM" id="Phobius"/>
    </source>
</evidence>
<dbReference type="PROSITE" id="PS51846">
    <property type="entry name" value="CNNM"/>
    <property type="match status" value="1"/>
</dbReference>
<dbReference type="InterPro" id="IPR046342">
    <property type="entry name" value="CBS_dom_sf"/>
</dbReference>
<feature type="domain" description="CNNM transmembrane" evidence="11">
    <location>
        <begin position="1"/>
        <end position="179"/>
    </location>
</feature>
<dbReference type="GO" id="GO:0005886">
    <property type="term" value="C:plasma membrane"/>
    <property type="evidence" value="ECO:0007669"/>
    <property type="project" value="TreeGrafter"/>
</dbReference>
<dbReference type="Gene3D" id="3.10.580.10">
    <property type="entry name" value="CBS-domain"/>
    <property type="match status" value="1"/>
</dbReference>
<evidence type="ECO:0000256" key="8">
    <source>
        <dbReference type="PROSITE-ProRule" id="PRU01193"/>
    </source>
</evidence>
<keyword evidence="4 8" id="KW-1133">Transmembrane helix</keyword>
<evidence type="ECO:0000313" key="13">
    <source>
        <dbReference type="Proteomes" id="UP000285794"/>
    </source>
</evidence>
<evidence type="ECO:0000259" key="11">
    <source>
        <dbReference type="PROSITE" id="PS51846"/>
    </source>
</evidence>
<keyword evidence="6 8" id="KW-0472">Membrane</keyword>
<dbReference type="InterPro" id="IPR000644">
    <property type="entry name" value="CBS_dom"/>
</dbReference>
<keyword evidence="5 7" id="KW-0129">CBS domain</keyword>
<dbReference type="PROSITE" id="PS51371">
    <property type="entry name" value="CBS"/>
    <property type="match status" value="1"/>
</dbReference>
<proteinExistence type="predicted"/>
<evidence type="ECO:0000256" key="1">
    <source>
        <dbReference type="ARBA" id="ARBA00004141"/>
    </source>
</evidence>
<organism evidence="12 13">
    <name type="scientific">Ancylomarina euxinus</name>
    <dbReference type="NCBI Taxonomy" id="2283627"/>
    <lineage>
        <taxon>Bacteria</taxon>
        <taxon>Pseudomonadati</taxon>
        <taxon>Bacteroidota</taxon>
        <taxon>Bacteroidia</taxon>
        <taxon>Marinilabiliales</taxon>
        <taxon>Marinifilaceae</taxon>
        <taxon>Ancylomarina</taxon>
    </lineage>
</organism>
<protein>
    <submittedName>
        <fullName evidence="12">DUF21 domain-containing protein</fullName>
    </submittedName>
</protein>
<keyword evidence="2 8" id="KW-0812">Transmembrane</keyword>
<sequence length="366" mass="41312">MILLLFYLFLALVVSFLCSITEAVLLSTPQSFLIVRSEEGHGWAKTFVELKSNIDKPLSAILSLNTVAHTIGAAGVGVQAVKVFGAASFGIVSAVLTLLILVITEIIPKTIGARYWRNLAMICSPLIRGMIFITYPLVLMSARITKFISSNTQEQTTSREEIAVLASIGADEGIFSIKEDKIIQNLLKLKNVKVTEIMTPRVVVALADENLFLKDFLKNKDYLRFSRIPVYLGNDENITGYVFRQAVFEKLAEDQFELKLKDIKRDIVIFPNSIVLLTLWEKLLEKKEHIALIVDEYGGMDGIVTLEDIIETLLGLEIIDEKDTITDMQKYARDRWKERQAKYNILEKLNKKDEEKRPPGNAENKV</sequence>
<dbReference type="PANTHER" id="PTHR22777">
    <property type="entry name" value="HEMOLYSIN-RELATED"/>
    <property type="match status" value="1"/>
</dbReference>
<evidence type="ECO:0000259" key="10">
    <source>
        <dbReference type="PROSITE" id="PS51371"/>
    </source>
</evidence>
<gene>
    <name evidence="12" type="ORF">DWB61_06415</name>
</gene>
<keyword evidence="3" id="KW-0677">Repeat</keyword>
<dbReference type="InterPro" id="IPR002550">
    <property type="entry name" value="CNNM"/>
</dbReference>
<dbReference type="AlphaFoldDB" id="A0A425Y466"/>
<evidence type="ECO:0000256" key="7">
    <source>
        <dbReference type="PROSITE-ProRule" id="PRU00703"/>
    </source>
</evidence>
<dbReference type="CDD" id="cd04590">
    <property type="entry name" value="CBS_pair_CorC_HlyC_assoc"/>
    <property type="match status" value="1"/>
</dbReference>
<feature type="domain" description="CBS" evidence="10">
    <location>
        <begin position="263"/>
        <end position="321"/>
    </location>
</feature>
<dbReference type="SUPFAM" id="SSF54631">
    <property type="entry name" value="CBS-domain pair"/>
    <property type="match status" value="1"/>
</dbReference>
<evidence type="ECO:0000256" key="6">
    <source>
        <dbReference type="ARBA" id="ARBA00023136"/>
    </source>
</evidence>
<dbReference type="Pfam" id="PF00571">
    <property type="entry name" value="CBS"/>
    <property type="match status" value="1"/>
</dbReference>
<evidence type="ECO:0000256" key="4">
    <source>
        <dbReference type="ARBA" id="ARBA00022989"/>
    </source>
</evidence>
<feature type="transmembrane region" description="Helical" evidence="9">
    <location>
        <begin position="119"/>
        <end position="138"/>
    </location>
</feature>
<reference evidence="12 13" key="1">
    <citation type="submission" date="2018-07" db="EMBL/GenBank/DDBJ databases">
        <title>Draft genome sequence of Ancylomarina sp. M1P.</title>
        <authorList>
            <person name="Yadav S."/>
            <person name="Villanueva L."/>
            <person name="Damste J.S.S."/>
        </authorList>
    </citation>
    <scope>NUCLEOTIDE SEQUENCE [LARGE SCALE GENOMIC DNA]</scope>
    <source>
        <strain evidence="12 13">M1P</strain>
    </source>
</reference>
<dbReference type="InterPro" id="IPR044751">
    <property type="entry name" value="Ion_transp-like_CBS"/>
</dbReference>
<evidence type="ECO:0000256" key="2">
    <source>
        <dbReference type="ARBA" id="ARBA00022692"/>
    </source>
</evidence>
<dbReference type="OrthoDB" id="9798188at2"/>
<feature type="transmembrane region" description="Helical" evidence="9">
    <location>
        <begin position="83"/>
        <end position="107"/>
    </location>
</feature>
<dbReference type="PANTHER" id="PTHR22777:SF4">
    <property type="entry name" value="UPF0053 PROTEIN SLL1254"/>
    <property type="match status" value="1"/>
</dbReference>
<name>A0A425Y466_9BACT</name>
<evidence type="ECO:0000256" key="5">
    <source>
        <dbReference type="ARBA" id="ARBA00023122"/>
    </source>
</evidence>
<comment type="subcellular location">
    <subcellularLocation>
        <location evidence="1">Membrane</location>
        <topology evidence="1">Multi-pass membrane protein</topology>
    </subcellularLocation>
</comment>
<dbReference type="RefSeq" id="WP_125030064.1">
    <property type="nucleotide sequence ID" value="NZ_JAPXVP010000004.1"/>
</dbReference>
<accession>A0A425Y466</accession>
<dbReference type="EMBL" id="QQWG01000004">
    <property type="protein sequence ID" value="RRG23063.1"/>
    <property type="molecule type" value="Genomic_DNA"/>
</dbReference>
<comment type="caution">
    <text evidence="12">The sequence shown here is derived from an EMBL/GenBank/DDBJ whole genome shotgun (WGS) entry which is preliminary data.</text>
</comment>
<dbReference type="Pfam" id="PF01595">
    <property type="entry name" value="CNNM"/>
    <property type="match status" value="1"/>
</dbReference>
<dbReference type="Proteomes" id="UP000285794">
    <property type="component" value="Unassembled WGS sequence"/>
</dbReference>
<evidence type="ECO:0000313" key="12">
    <source>
        <dbReference type="EMBL" id="RRG23063.1"/>
    </source>
</evidence>
<evidence type="ECO:0000256" key="3">
    <source>
        <dbReference type="ARBA" id="ARBA00022737"/>
    </source>
</evidence>